<protein>
    <submittedName>
        <fullName evidence="7">Cytochrome C oxidase subunit IV family protein</fullName>
    </submittedName>
</protein>
<dbReference type="EMBL" id="CP059165">
    <property type="protein sequence ID" value="QLL10388.1"/>
    <property type="molecule type" value="Genomic_DNA"/>
</dbReference>
<keyword evidence="4 6" id="KW-1133">Transmembrane helix</keyword>
<feature type="transmembrane region" description="Helical" evidence="6">
    <location>
        <begin position="41"/>
        <end position="59"/>
    </location>
</feature>
<sequence>MKSLMCNNASLAWLGLTSLTAISWALGTGHGFGSARVPASLAITAVAVFKIRLVGWCFMELREAPTALRSVFGCYCVALYLLLSAMYLLA</sequence>
<keyword evidence="8" id="KW-1185">Reference proteome</keyword>
<evidence type="ECO:0000256" key="5">
    <source>
        <dbReference type="ARBA" id="ARBA00023136"/>
    </source>
</evidence>
<organism evidence="7 8">
    <name type="scientific">Mycobacterium vicinigordonae</name>
    <dbReference type="NCBI Taxonomy" id="1719132"/>
    <lineage>
        <taxon>Bacteria</taxon>
        <taxon>Bacillati</taxon>
        <taxon>Actinomycetota</taxon>
        <taxon>Actinomycetes</taxon>
        <taxon>Mycobacteriales</taxon>
        <taxon>Mycobacteriaceae</taxon>
        <taxon>Mycobacterium</taxon>
    </lineage>
</organism>
<dbReference type="InterPro" id="IPR005171">
    <property type="entry name" value="Cyt_c_oxidase_su4_prok"/>
</dbReference>
<dbReference type="Proteomes" id="UP000510682">
    <property type="component" value="Chromosome"/>
</dbReference>
<dbReference type="Pfam" id="PF03626">
    <property type="entry name" value="COX4_pro"/>
    <property type="match status" value="1"/>
</dbReference>
<evidence type="ECO:0000313" key="8">
    <source>
        <dbReference type="Proteomes" id="UP000510682"/>
    </source>
</evidence>
<accession>A0A7D6E2X3</accession>
<name>A0A7D6E2X3_9MYCO</name>
<dbReference type="GO" id="GO:0005886">
    <property type="term" value="C:plasma membrane"/>
    <property type="evidence" value="ECO:0007669"/>
    <property type="project" value="UniProtKB-SubCell"/>
</dbReference>
<reference evidence="7" key="1">
    <citation type="submission" date="2020-07" db="EMBL/GenBank/DDBJ databases">
        <title>Description of Mycobacterium gordonae subsp. intergordonae subsp.nov. and Mycobacterium gordonae subsp. gordonae subsp. nov.</title>
        <authorList>
            <person name="Huang H."/>
        </authorList>
    </citation>
    <scope>NUCLEOTIDE SEQUENCE [LARGE SCALE GENOMIC DNA]</scope>
    <source>
        <strain evidence="7">24T</strain>
    </source>
</reference>
<evidence type="ECO:0000256" key="4">
    <source>
        <dbReference type="ARBA" id="ARBA00022989"/>
    </source>
</evidence>
<keyword evidence="3 6" id="KW-0812">Transmembrane</keyword>
<evidence type="ECO:0000256" key="1">
    <source>
        <dbReference type="ARBA" id="ARBA00004651"/>
    </source>
</evidence>
<dbReference type="KEGG" id="mgor:H0P51_21035"/>
<dbReference type="AlphaFoldDB" id="A0A7D6E2X3"/>
<gene>
    <name evidence="7" type="ORF">H0P51_21035</name>
</gene>
<comment type="subcellular location">
    <subcellularLocation>
        <location evidence="1">Cell membrane</location>
        <topology evidence="1">Multi-pass membrane protein</topology>
    </subcellularLocation>
</comment>
<evidence type="ECO:0000256" key="6">
    <source>
        <dbReference type="SAM" id="Phobius"/>
    </source>
</evidence>
<proteinExistence type="predicted"/>
<evidence type="ECO:0000313" key="7">
    <source>
        <dbReference type="EMBL" id="QLL10388.1"/>
    </source>
</evidence>
<reference evidence="7" key="2">
    <citation type="submission" date="2020-07" db="EMBL/GenBank/DDBJ databases">
        <authorList>
            <person name="Yu X."/>
        </authorList>
    </citation>
    <scope>NUCLEOTIDE SEQUENCE [LARGE SCALE GENOMIC DNA]</scope>
    <source>
        <strain evidence="7">24T</strain>
    </source>
</reference>
<keyword evidence="2" id="KW-1003">Cell membrane</keyword>
<evidence type="ECO:0000256" key="3">
    <source>
        <dbReference type="ARBA" id="ARBA00022692"/>
    </source>
</evidence>
<evidence type="ECO:0000256" key="2">
    <source>
        <dbReference type="ARBA" id="ARBA00022475"/>
    </source>
</evidence>
<keyword evidence="5 6" id="KW-0472">Membrane</keyword>
<feature type="transmembrane region" description="Helical" evidence="6">
    <location>
        <begin position="71"/>
        <end position="89"/>
    </location>
</feature>